<protein>
    <submittedName>
        <fullName evidence="9">ABC transporter permease</fullName>
    </submittedName>
</protein>
<keyword evidence="3" id="KW-1003">Cell membrane</keyword>
<evidence type="ECO:0000256" key="6">
    <source>
        <dbReference type="ARBA" id="ARBA00023136"/>
    </source>
</evidence>
<evidence type="ECO:0000256" key="2">
    <source>
        <dbReference type="ARBA" id="ARBA00022448"/>
    </source>
</evidence>
<dbReference type="SUPFAM" id="SSF161098">
    <property type="entry name" value="MetI-like"/>
    <property type="match status" value="1"/>
</dbReference>
<keyword evidence="6 7" id="KW-0472">Membrane</keyword>
<proteinExistence type="inferred from homology"/>
<feature type="transmembrane region" description="Helical" evidence="7">
    <location>
        <begin position="302"/>
        <end position="328"/>
    </location>
</feature>
<feature type="domain" description="ABC transmembrane type-1" evidence="8">
    <location>
        <begin position="116"/>
        <end position="321"/>
    </location>
</feature>
<dbReference type="InterPro" id="IPR035906">
    <property type="entry name" value="MetI-like_sf"/>
</dbReference>
<dbReference type="PANTHER" id="PTHR43163">
    <property type="entry name" value="DIPEPTIDE TRANSPORT SYSTEM PERMEASE PROTEIN DPPB-RELATED"/>
    <property type="match status" value="1"/>
</dbReference>
<dbReference type="EMBL" id="JAVREH010000010">
    <property type="protein sequence ID" value="MDT0261792.1"/>
    <property type="molecule type" value="Genomic_DNA"/>
</dbReference>
<comment type="similarity">
    <text evidence="7">Belongs to the binding-protein-dependent transport system permease family.</text>
</comment>
<reference evidence="10" key="1">
    <citation type="submission" date="2023-07" db="EMBL/GenBank/DDBJ databases">
        <title>30 novel species of actinomycetes from the DSMZ collection.</title>
        <authorList>
            <person name="Nouioui I."/>
        </authorList>
    </citation>
    <scope>NUCLEOTIDE SEQUENCE [LARGE SCALE GENOMIC DNA]</scope>
    <source>
        <strain evidence="10">DSM 44399</strain>
    </source>
</reference>
<evidence type="ECO:0000256" key="1">
    <source>
        <dbReference type="ARBA" id="ARBA00004651"/>
    </source>
</evidence>
<dbReference type="Gene3D" id="1.10.3720.10">
    <property type="entry name" value="MetI-like"/>
    <property type="match status" value="1"/>
</dbReference>
<evidence type="ECO:0000313" key="9">
    <source>
        <dbReference type="EMBL" id="MDT0261792.1"/>
    </source>
</evidence>
<evidence type="ECO:0000313" key="10">
    <source>
        <dbReference type="Proteomes" id="UP001183176"/>
    </source>
</evidence>
<dbReference type="Pfam" id="PF19300">
    <property type="entry name" value="BPD_transp_1_N"/>
    <property type="match status" value="1"/>
</dbReference>
<keyword evidence="10" id="KW-1185">Reference proteome</keyword>
<dbReference type="InterPro" id="IPR000515">
    <property type="entry name" value="MetI-like"/>
</dbReference>
<comment type="caution">
    <text evidence="9">The sequence shown here is derived from an EMBL/GenBank/DDBJ whole genome shotgun (WGS) entry which is preliminary data.</text>
</comment>
<feature type="transmembrane region" description="Helical" evidence="7">
    <location>
        <begin position="198"/>
        <end position="220"/>
    </location>
</feature>
<keyword evidence="4 7" id="KW-0812">Transmembrane</keyword>
<dbReference type="PANTHER" id="PTHR43163:SF6">
    <property type="entry name" value="DIPEPTIDE TRANSPORT SYSTEM PERMEASE PROTEIN DPPB-RELATED"/>
    <property type="match status" value="1"/>
</dbReference>
<evidence type="ECO:0000259" key="8">
    <source>
        <dbReference type="PROSITE" id="PS50928"/>
    </source>
</evidence>
<dbReference type="RefSeq" id="WP_311422946.1">
    <property type="nucleotide sequence ID" value="NZ_JAVREH010000010.1"/>
</dbReference>
<evidence type="ECO:0000256" key="3">
    <source>
        <dbReference type="ARBA" id="ARBA00022475"/>
    </source>
</evidence>
<organism evidence="9 10">
    <name type="scientific">Jatrophihabitans lederbergiae</name>
    <dbReference type="NCBI Taxonomy" id="3075547"/>
    <lineage>
        <taxon>Bacteria</taxon>
        <taxon>Bacillati</taxon>
        <taxon>Actinomycetota</taxon>
        <taxon>Actinomycetes</taxon>
        <taxon>Jatrophihabitantales</taxon>
        <taxon>Jatrophihabitantaceae</taxon>
        <taxon>Jatrophihabitans</taxon>
    </lineage>
</organism>
<dbReference type="InterPro" id="IPR045621">
    <property type="entry name" value="BPD_transp_1_N"/>
</dbReference>
<dbReference type="CDD" id="cd06261">
    <property type="entry name" value="TM_PBP2"/>
    <property type="match status" value="1"/>
</dbReference>
<evidence type="ECO:0000256" key="5">
    <source>
        <dbReference type="ARBA" id="ARBA00022989"/>
    </source>
</evidence>
<gene>
    <name evidence="9" type="ORF">RM423_10330</name>
</gene>
<dbReference type="Pfam" id="PF00528">
    <property type="entry name" value="BPD_transp_1"/>
    <property type="match status" value="1"/>
</dbReference>
<keyword evidence="2 7" id="KW-0813">Transport</keyword>
<name>A0ABU2J9Y4_9ACTN</name>
<feature type="transmembrane region" description="Helical" evidence="7">
    <location>
        <begin position="120"/>
        <end position="143"/>
    </location>
</feature>
<evidence type="ECO:0000256" key="7">
    <source>
        <dbReference type="RuleBase" id="RU363032"/>
    </source>
</evidence>
<feature type="transmembrane region" description="Helical" evidence="7">
    <location>
        <begin position="155"/>
        <end position="178"/>
    </location>
</feature>
<evidence type="ECO:0000256" key="4">
    <source>
        <dbReference type="ARBA" id="ARBA00022692"/>
    </source>
</evidence>
<dbReference type="PROSITE" id="PS50928">
    <property type="entry name" value="ABC_TM1"/>
    <property type="match status" value="1"/>
</dbReference>
<sequence>MIRYIIRRSLGGVLVLFVTSFVTFFIFQVGPRVAHVSPALFYVGKIPPTAEGQKLIEHRFGFDLPIWKQYFNWAGGILFGRDLGDGTGATVHCAAPCLGYSFRLQLPVTHMIWTALPVELSLAAGAAILWLVGGLAVGSLSALKRGSIFDRSAMTMALAAVSLPIFFTGPILLLIFKYKLKLLTNTGYASPFTDPAQWFRSMVLAWIALAFIYAALYARLTRANMLETMSEDYIRTARAKGLPRRTVVVKHGLRAALTPIVTIFGLDIGQLVGSAVITEQVFNLRGLGLISIQAINSQDLPVILGVTIVATFAVVFANILVDIAYGFVDPRVSYS</sequence>
<dbReference type="Proteomes" id="UP001183176">
    <property type="component" value="Unassembled WGS sequence"/>
</dbReference>
<accession>A0ABU2J9Y4</accession>
<feature type="transmembrane region" description="Helical" evidence="7">
    <location>
        <begin position="12"/>
        <end position="30"/>
    </location>
</feature>
<comment type="subcellular location">
    <subcellularLocation>
        <location evidence="1 7">Cell membrane</location>
        <topology evidence="1 7">Multi-pass membrane protein</topology>
    </subcellularLocation>
</comment>
<keyword evidence="5 7" id="KW-1133">Transmembrane helix</keyword>